<dbReference type="Proteomes" id="UP000663879">
    <property type="component" value="Unassembled WGS sequence"/>
</dbReference>
<feature type="non-terminal residue" evidence="1">
    <location>
        <position position="31"/>
    </location>
</feature>
<reference evidence="1" key="1">
    <citation type="submission" date="2021-02" db="EMBL/GenBank/DDBJ databases">
        <authorList>
            <person name="Nowell W R."/>
        </authorList>
    </citation>
    <scope>NUCLEOTIDE SEQUENCE</scope>
    <source>
        <strain evidence="1">Ploen Becks lab</strain>
    </source>
</reference>
<evidence type="ECO:0000313" key="1">
    <source>
        <dbReference type="EMBL" id="CAF1055595.1"/>
    </source>
</evidence>
<proteinExistence type="predicted"/>
<sequence length="31" mass="3300">MGTGVVVDRGSTKMGIRVVRPRQIDSGSARI</sequence>
<keyword evidence="2" id="KW-1185">Reference proteome</keyword>
<gene>
    <name evidence="1" type="ORF">OXX778_LOCUS19036</name>
</gene>
<feature type="non-terminal residue" evidence="1">
    <location>
        <position position="1"/>
    </location>
</feature>
<dbReference type="AlphaFoldDB" id="A0A814KSU8"/>
<comment type="caution">
    <text evidence="1">The sequence shown here is derived from an EMBL/GenBank/DDBJ whole genome shotgun (WGS) entry which is preliminary data.</text>
</comment>
<evidence type="ECO:0000313" key="2">
    <source>
        <dbReference type="Proteomes" id="UP000663879"/>
    </source>
</evidence>
<name>A0A814KSU8_9BILA</name>
<organism evidence="1 2">
    <name type="scientific">Brachionus calyciflorus</name>
    <dbReference type="NCBI Taxonomy" id="104777"/>
    <lineage>
        <taxon>Eukaryota</taxon>
        <taxon>Metazoa</taxon>
        <taxon>Spiralia</taxon>
        <taxon>Gnathifera</taxon>
        <taxon>Rotifera</taxon>
        <taxon>Eurotatoria</taxon>
        <taxon>Monogononta</taxon>
        <taxon>Pseudotrocha</taxon>
        <taxon>Ploima</taxon>
        <taxon>Brachionidae</taxon>
        <taxon>Brachionus</taxon>
    </lineage>
</organism>
<protein>
    <submittedName>
        <fullName evidence="1">Uncharacterized protein</fullName>
    </submittedName>
</protein>
<accession>A0A814KSU8</accession>
<dbReference type="EMBL" id="CAJNOC010005559">
    <property type="protein sequence ID" value="CAF1055595.1"/>
    <property type="molecule type" value="Genomic_DNA"/>
</dbReference>